<evidence type="ECO:0000313" key="2">
    <source>
        <dbReference type="Proteomes" id="UP000288805"/>
    </source>
</evidence>
<comment type="caution">
    <text evidence="1">The sequence shown here is derived from an EMBL/GenBank/DDBJ whole genome shotgun (WGS) entry which is preliminary data.</text>
</comment>
<gene>
    <name evidence="1" type="ORF">CK203_056263</name>
</gene>
<dbReference type="EMBL" id="QGNW01000416">
    <property type="protein sequence ID" value="RVW72388.1"/>
    <property type="molecule type" value="Genomic_DNA"/>
</dbReference>
<sequence length="65" mass="7079">MSLESSFVMAPDAQMHSKRITDGLSVDQETELQCLVHQLQLSDEAPSISTSIVLTPSSPTTVRAY</sequence>
<accession>A0A438GJJ3</accession>
<evidence type="ECO:0000313" key="1">
    <source>
        <dbReference type="EMBL" id="RVW72388.1"/>
    </source>
</evidence>
<dbReference type="Proteomes" id="UP000288805">
    <property type="component" value="Unassembled WGS sequence"/>
</dbReference>
<dbReference type="AlphaFoldDB" id="A0A438GJJ3"/>
<organism evidence="1 2">
    <name type="scientific">Vitis vinifera</name>
    <name type="common">Grape</name>
    <dbReference type="NCBI Taxonomy" id="29760"/>
    <lineage>
        <taxon>Eukaryota</taxon>
        <taxon>Viridiplantae</taxon>
        <taxon>Streptophyta</taxon>
        <taxon>Embryophyta</taxon>
        <taxon>Tracheophyta</taxon>
        <taxon>Spermatophyta</taxon>
        <taxon>Magnoliopsida</taxon>
        <taxon>eudicotyledons</taxon>
        <taxon>Gunneridae</taxon>
        <taxon>Pentapetalae</taxon>
        <taxon>rosids</taxon>
        <taxon>Vitales</taxon>
        <taxon>Vitaceae</taxon>
        <taxon>Viteae</taxon>
        <taxon>Vitis</taxon>
    </lineage>
</organism>
<name>A0A438GJJ3_VITVI</name>
<proteinExistence type="predicted"/>
<reference evidence="1 2" key="1">
    <citation type="journal article" date="2018" name="PLoS Genet.">
        <title>Population sequencing reveals clonal diversity and ancestral inbreeding in the grapevine cultivar Chardonnay.</title>
        <authorList>
            <person name="Roach M.J."/>
            <person name="Johnson D.L."/>
            <person name="Bohlmann J."/>
            <person name="van Vuuren H.J."/>
            <person name="Jones S.J."/>
            <person name="Pretorius I.S."/>
            <person name="Schmidt S.A."/>
            <person name="Borneman A.R."/>
        </authorList>
    </citation>
    <scope>NUCLEOTIDE SEQUENCE [LARGE SCALE GENOMIC DNA]</scope>
    <source>
        <strain evidence="2">cv. Chardonnay</strain>
        <tissue evidence="1">Leaf</tissue>
    </source>
</reference>
<protein>
    <submittedName>
        <fullName evidence="1">Uncharacterized protein</fullName>
    </submittedName>
</protein>